<name>A0A6A7Y8L3_9HYPH</name>
<feature type="compositionally biased region" description="Polar residues" evidence="1">
    <location>
        <begin position="384"/>
        <end position="393"/>
    </location>
</feature>
<keyword evidence="5" id="KW-1185">Reference proteome</keyword>
<dbReference type="InterPro" id="IPR017732">
    <property type="entry name" value="T4/T6SS_DotU"/>
</dbReference>
<proteinExistence type="predicted"/>
<dbReference type="AlphaFoldDB" id="A0A6A7Y8L3"/>
<feature type="compositionally biased region" description="Low complexity" evidence="1">
    <location>
        <begin position="339"/>
        <end position="355"/>
    </location>
</feature>
<evidence type="ECO:0000313" key="4">
    <source>
        <dbReference type="EMBL" id="MQT15065.1"/>
    </source>
</evidence>
<dbReference type="NCBIfam" id="TIGR03349">
    <property type="entry name" value="IV_VI_DotU"/>
    <property type="match status" value="1"/>
</dbReference>
<keyword evidence="2" id="KW-0812">Transmembrane</keyword>
<feature type="domain" description="Type IV / VI secretion system DotU" evidence="3">
    <location>
        <begin position="105"/>
        <end position="304"/>
    </location>
</feature>
<reference evidence="4 5" key="1">
    <citation type="submission" date="2019-09" db="EMBL/GenBank/DDBJ databases">
        <title>Segnochrobactrum spirostomi gen. nov., sp. nov., isolated from the ciliate Spirostomum cf. yagiui and description of a novel family, Segnochrobactraceae fam. nov. within the order Rhizobiales of the class Alphaproteobacteria.</title>
        <authorList>
            <person name="Akter S."/>
            <person name="Shazib S.U.A."/>
            <person name="Shin M.K."/>
        </authorList>
    </citation>
    <scope>NUCLEOTIDE SEQUENCE [LARGE SCALE GENOMIC DNA]</scope>
    <source>
        <strain evidence="4 5">Sp-1</strain>
    </source>
</reference>
<keyword evidence="2" id="KW-1133">Transmembrane helix</keyword>
<evidence type="ECO:0000256" key="1">
    <source>
        <dbReference type="SAM" id="MobiDB-lite"/>
    </source>
</evidence>
<feature type="region of interest" description="Disordered" evidence="1">
    <location>
        <begin position="321"/>
        <end position="393"/>
    </location>
</feature>
<feature type="compositionally biased region" description="Pro residues" evidence="1">
    <location>
        <begin position="50"/>
        <end position="76"/>
    </location>
</feature>
<accession>A0A6A7Y8L3</accession>
<dbReference type="Pfam" id="PF09850">
    <property type="entry name" value="DotU"/>
    <property type="match status" value="1"/>
</dbReference>
<dbReference type="InterPro" id="IPR038522">
    <property type="entry name" value="T4/T6SS_DotU_sf"/>
</dbReference>
<dbReference type="PANTHER" id="PTHR38033">
    <property type="entry name" value="MEMBRANE PROTEIN-RELATED"/>
    <property type="match status" value="1"/>
</dbReference>
<feature type="transmembrane region" description="Helical" evidence="2">
    <location>
        <begin position="282"/>
        <end position="302"/>
    </location>
</feature>
<feature type="region of interest" description="Disordered" evidence="1">
    <location>
        <begin position="1"/>
        <end position="78"/>
    </location>
</feature>
<evidence type="ECO:0000256" key="2">
    <source>
        <dbReference type="SAM" id="Phobius"/>
    </source>
</evidence>
<sequence>MGDQDGAHVSPNNGPESDDPTVIGFRPIPVQDALARREPLPPRTGANTGPIPPPPREAPAPLREPPPPPIAPPTVPQPVARPVETASLDAIQPTERPSRPEDLLPAAAATLLALASELRRASAAQNVDDMRHKVVEEIKAFESRAVEFGVAADEISAARYVLCATLDEAVMTTPWGTASRWSANSLLNQFHGETWGGEKVFIILDRIRGNPAQYLSLIKLVDLCLLFGFEGRYRVVEDGRYELDILRDEIGRLLKRHVQAPPQELSPRWRGLSARRALRPYLPLWAVFVSVGAALSLAYGIFAYRVVESVRPVITELDSLDTNQSPMPAFPPPPVTQTRAPAPQPVVRAPAPVVERAPEEERRRPVRRVEPRRQIEGPLVLTPPSRSTGSGAQ</sequence>
<gene>
    <name evidence="4" type="ORF">F0357_20885</name>
</gene>
<protein>
    <submittedName>
        <fullName evidence="4">DotU family type IV/VI secretion system protein</fullName>
    </submittedName>
</protein>
<comment type="caution">
    <text evidence="4">The sequence shown here is derived from an EMBL/GenBank/DDBJ whole genome shotgun (WGS) entry which is preliminary data.</text>
</comment>
<evidence type="ECO:0000259" key="3">
    <source>
        <dbReference type="Pfam" id="PF09850"/>
    </source>
</evidence>
<dbReference type="PANTHER" id="PTHR38033:SF1">
    <property type="entry name" value="DOTU FAMILY TYPE IV_VI SECRETION SYSTEM PROTEIN"/>
    <property type="match status" value="1"/>
</dbReference>
<dbReference type="Gene3D" id="1.25.40.590">
    <property type="entry name" value="Type IV / VI secretion system, DotU"/>
    <property type="match status" value="1"/>
</dbReference>
<dbReference type="EMBL" id="VWNA01000003">
    <property type="protein sequence ID" value="MQT15065.1"/>
    <property type="molecule type" value="Genomic_DNA"/>
</dbReference>
<dbReference type="Proteomes" id="UP000332515">
    <property type="component" value="Unassembled WGS sequence"/>
</dbReference>
<feature type="compositionally biased region" description="Basic and acidic residues" evidence="1">
    <location>
        <begin position="356"/>
        <end position="375"/>
    </location>
</feature>
<dbReference type="NCBIfam" id="NF038228">
    <property type="entry name" value="IcmH_DotU_IVB"/>
    <property type="match status" value="1"/>
</dbReference>
<evidence type="ECO:0000313" key="5">
    <source>
        <dbReference type="Proteomes" id="UP000332515"/>
    </source>
</evidence>
<organism evidence="4 5">
    <name type="scientific">Segnochrobactrum spirostomi</name>
    <dbReference type="NCBI Taxonomy" id="2608987"/>
    <lineage>
        <taxon>Bacteria</taxon>
        <taxon>Pseudomonadati</taxon>
        <taxon>Pseudomonadota</taxon>
        <taxon>Alphaproteobacteria</taxon>
        <taxon>Hyphomicrobiales</taxon>
        <taxon>Segnochrobactraceae</taxon>
        <taxon>Segnochrobactrum</taxon>
    </lineage>
</organism>
<keyword evidence="2" id="KW-0472">Membrane</keyword>